<proteinExistence type="predicted"/>
<dbReference type="AlphaFoldDB" id="A0A4P9WPG4"/>
<gene>
    <name evidence="1" type="ORF">BDK51DRAFT_41278</name>
</gene>
<accession>A0A4P9WPG4</accession>
<dbReference type="Proteomes" id="UP000269721">
    <property type="component" value="Unassembled WGS sequence"/>
</dbReference>
<evidence type="ECO:0000313" key="1">
    <source>
        <dbReference type="EMBL" id="RKO94215.1"/>
    </source>
</evidence>
<protein>
    <submittedName>
        <fullName evidence="1">Uncharacterized protein</fullName>
    </submittedName>
</protein>
<dbReference type="EMBL" id="KZ993969">
    <property type="protein sequence ID" value="RKO94215.1"/>
    <property type="molecule type" value="Genomic_DNA"/>
</dbReference>
<reference evidence="2" key="1">
    <citation type="journal article" date="2018" name="Nat. Microbiol.">
        <title>Leveraging single-cell genomics to expand the fungal tree of life.</title>
        <authorList>
            <person name="Ahrendt S.R."/>
            <person name="Quandt C.A."/>
            <person name="Ciobanu D."/>
            <person name="Clum A."/>
            <person name="Salamov A."/>
            <person name="Andreopoulos B."/>
            <person name="Cheng J.F."/>
            <person name="Woyke T."/>
            <person name="Pelin A."/>
            <person name="Henrissat B."/>
            <person name="Reynolds N.K."/>
            <person name="Benny G.L."/>
            <person name="Smith M.E."/>
            <person name="James T.Y."/>
            <person name="Grigoriev I.V."/>
        </authorList>
    </citation>
    <scope>NUCLEOTIDE SEQUENCE [LARGE SCALE GENOMIC DNA]</scope>
</reference>
<organism evidence="1 2">
    <name type="scientific">Blyttiomyces helicus</name>
    <dbReference type="NCBI Taxonomy" id="388810"/>
    <lineage>
        <taxon>Eukaryota</taxon>
        <taxon>Fungi</taxon>
        <taxon>Fungi incertae sedis</taxon>
        <taxon>Chytridiomycota</taxon>
        <taxon>Chytridiomycota incertae sedis</taxon>
        <taxon>Chytridiomycetes</taxon>
        <taxon>Chytridiomycetes incertae sedis</taxon>
        <taxon>Blyttiomyces</taxon>
    </lineage>
</organism>
<evidence type="ECO:0000313" key="2">
    <source>
        <dbReference type="Proteomes" id="UP000269721"/>
    </source>
</evidence>
<keyword evidence="2" id="KW-1185">Reference proteome</keyword>
<name>A0A4P9WPG4_9FUNG</name>
<sequence length="201" mass="22425">MQKVIVYSHQRCLADVSPITQHGVKDQGVSSAFHLGAASAISAAEPDNAEEVGGGFIQGALSGKIPKYRLGNWESTAANASRSVLQRVPDEIRLTQKSIRNWQQSCNFFIYEVPQHNEFNKIKLSLPNTLRFRPISKDIGAAVMGTMFLDNRYQDQSCPLRYGRRFDGNPHSTYEVRINLFCGCNSTLFSVGIRKRTLQTG</sequence>